<dbReference type="Gene3D" id="2.60.40.1080">
    <property type="match status" value="3"/>
</dbReference>
<dbReference type="SUPFAM" id="SSF49373">
    <property type="entry name" value="Invasin/intimin cell-adhesion fragments"/>
    <property type="match status" value="3"/>
</dbReference>
<accession>A0A136Q863</accession>
<gene>
    <name evidence="3" type="ORF">HMPREF3293_00245</name>
</gene>
<dbReference type="KEGG" id="cmiu:B1H56_06735"/>
<dbReference type="OrthoDB" id="9779128at2"/>
<dbReference type="SMART" id="SM00710">
    <property type="entry name" value="PbH1"/>
    <property type="match status" value="12"/>
</dbReference>
<dbReference type="SMART" id="SM00635">
    <property type="entry name" value="BID_2"/>
    <property type="match status" value="3"/>
</dbReference>
<dbReference type="InterPro" id="IPR008964">
    <property type="entry name" value="Invasin/intimin_cell_adhesion"/>
</dbReference>
<keyword evidence="4" id="KW-1185">Reference proteome</keyword>
<feature type="region of interest" description="Disordered" evidence="1">
    <location>
        <begin position="35"/>
        <end position="117"/>
    </location>
</feature>
<dbReference type="PATRIC" id="fig|626937.4.peg.249"/>
<comment type="caution">
    <text evidence="3">The sequence shown here is derived from an EMBL/GenBank/DDBJ whole genome shotgun (WGS) entry which is preliminary data.</text>
</comment>
<protein>
    <submittedName>
        <fullName evidence="3">Bacterial group 2 Ig-like protein</fullName>
    </submittedName>
</protein>
<organism evidence="3 4">
    <name type="scientific">Christensenella minuta</name>
    <dbReference type="NCBI Taxonomy" id="626937"/>
    <lineage>
        <taxon>Bacteria</taxon>
        <taxon>Bacillati</taxon>
        <taxon>Bacillota</taxon>
        <taxon>Clostridia</taxon>
        <taxon>Christensenellales</taxon>
        <taxon>Christensenellaceae</taxon>
        <taxon>Christensenella</taxon>
    </lineage>
</organism>
<evidence type="ECO:0000313" key="3">
    <source>
        <dbReference type="EMBL" id="KXK66857.1"/>
    </source>
</evidence>
<dbReference type="RefSeq" id="WP_066523400.1">
    <property type="nucleotide sequence ID" value="NZ_CABMOF010000017.1"/>
</dbReference>
<feature type="compositionally biased region" description="Polar residues" evidence="1">
    <location>
        <begin position="49"/>
        <end position="66"/>
    </location>
</feature>
<feature type="domain" description="BIG2" evidence="2">
    <location>
        <begin position="1181"/>
        <end position="1257"/>
    </location>
</feature>
<dbReference type="SUPFAM" id="SSF51126">
    <property type="entry name" value="Pectin lyase-like"/>
    <property type="match status" value="2"/>
</dbReference>
<reference evidence="3 4" key="1">
    <citation type="submission" date="2016-02" db="EMBL/GenBank/DDBJ databases">
        <authorList>
            <person name="Wen L."/>
            <person name="He K."/>
            <person name="Yang H."/>
        </authorList>
    </citation>
    <scope>NUCLEOTIDE SEQUENCE [LARGE SCALE GENOMIC DNA]</scope>
    <source>
        <strain evidence="3 4">DSM 22607</strain>
    </source>
</reference>
<dbReference type="InterPro" id="IPR006626">
    <property type="entry name" value="PbH1"/>
</dbReference>
<feature type="domain" description="BIG2" evidence="2">
    <location>
        <begin position="1343"/>
        <end position="1419"/>
    </location>
</feature>
<dbReference type="InterPro" id="IPR012332">
    <property type="entry name" value="Autotransporter_pectin_lyase_C"/>
</dbReference>
<feature type="region of interest" description="Disordered" evidence="1">
    <location>
        <begin position="1638"/>
        <end position="1668"/>
    </location>
</feature>
<proteinExistence type="predicted"/>
<dbReference type="EMBL" id="LSZW01000023">
    <property type="protein sequence ID" value="KXK66857.1"/>
    <property type="molecule type" value="Genomic_DNA"/>
</dbReference>
<dbReference type="Gene3D" id="2.160.20.20">
    <property type="match status" value="1"/>
</dbReference>
<evidence type="ECO:0000313" key="4">
    <source>
        <dbReference type="Proteomes" id="UP000070366"/>
    </source>
</evidence>
<dbReference type="Proteomes" id="UP000070366">
    <property type="component" value="Unassembled WGS sequence"/>
</dbReference>
<evidence type="ECO:0000256" key="1">
    <source>
        <dbReference type="SAM" id="MobiDB-lite"/>
    </source>
</evidence>
<dbReference type="InterPro" id="IPR003343">
    <property type="entry name" value="Big_2"/>
</dbReference>
<dbReference type="Pfam" id="PF02368">
    <property type="entry name" value="Big_2"/>
    <property type="match status" value="3"/>
</dbReference>
<dbReference type="STRING" id="626937.HMPREF3293_00245"/>
<dbReference type="Gene3D" id="2.160.20.10">
    <property type="entry name" value="Single-stranded right-handed beta-helix, Pectin lyase-like"/>
    <property type="match status" value="1"/>
</dbReference>
<dbReference type="InterPro" id="IPR011050">
    <property type="entry name" value="Pectin_lyase_fold/virulence"/>
</dbReference>
<feature type="domain" description="BIG2" evidence="2">
    <location>
        <begin position="1262"/>
        <end position="1337"/>
    </location>
</feature>
<dbReference type="InterPro" id="IPR012334">
    <property type="entry name" value="Pectin_lyas_fold"/>
</dbReference>
<evidence type="ECO:0000259" key="2">
    <source>
        <dbReference type="SMART" id="SM00635"/>
    </source>
</evidence>
<sequence length="1704" mass="175975">MRKQARKQGNGKKRWIAALLAVGMIFGLFGISSAQPDQPAASAGEEAVQTASPTGSGMPEESNSPAENVAGATLQPDAAANTEPQPEVSEAAGPSDVLPLEREPQPVQAQAEDESREAGQINAIAEDHTNPDILTVWIGTDPDRLVQAASSFSSNTGANIFYGFKMDEPMALGQDKVYLKIMAKDGYAENIKGSAEVSFQIGNDSYDAVIKLGEVFALDAAFFRSMAYGDYDLLQFTVPYAEVWVERFVDNAFIWERMEGAYTYKGYLKDVFQPSEEPGRTVELTDYIGLYKSGNPNAPAIEIYQSGNAVGGRIVGELSADGAQAESSVAAFSSLGSDGSLIVTLQLGYGVNAYFTAGTDGTLTSKDDYAYRKAAGETAGMYTGLIPAGTVYAKETAKVMLISGGTQTPYFTIQEAVDAAADGDTIALQAGTYTENVALTRAVTLTGPEEGEAVLTGGVSLDGPFTDGSRTTIRRLVFNTNGIYANSWGSQPNLSNITIENNTFDGIAYTIPNCGAYSAIHFNLDPAKPVSDLVIQNNTITNVTGANASGITLSDIAGTTVIEGNTIDGVSLNCIQLPSNAAGSVSIRNNYLKNWDADVAGGGRAMRLGNMNAQVSINENSMVRTLAAGEDGAEIIKVTSAANKIDAVKNYWNSAAPDFGACLNTAGYFDAKPYYSDEARTKLVEFAVKNERTGEEYAALQTAVSKAEDGDTLLLGTDCTFGTTEQTGYDPDGIGYGLYGKVQRALTIRSEGGPYTIRMTGYMHILASLTLENVTVDGESGAGRGISIRNGATLTLNSGATLTRVNYSSTIGGVRAGDDSYPGDGPGTLVMNAGSSVVDFPFGGVTVGKEGTFVMNGGIISGNGFSNKTAGGNGVYVKGGTFQMNHGTISGNYCGNGGGVYVSGGTFTMEDGLITGNQFTGNGNCSGVYVSGTGSTFTMNGGEISGNEKAGCAGIYVSGTNCTLNLDNAVIKDNVGTNYGGVRMSGTGTVVNISGNTQITGNTNRSGTASNLIVSSSVAVNITDDLIGARIGVTPASTSKGSAIVTAADPAWLNPDVFVPDKALASGVSIVRIGNKLMTGIATEVSAAGLEHDSFIGTDAPPAIVMKELAVRTAAGVPITAAGTSLAYYADNSGVPGARLENAPAGAGTYWVRAIYEGNTNGYYGASVSDAYRYQIIAEVAVSGISLDKTELMLEKGAQAQLTATVTPENATDKTVTWSTSDAAVVKVENGKLTAVGGGTATVSASAADGKTAACSVTVTVPVSGISLDKTEFMLEKGAQVQLAATVTPEDATDKTVTWSTSNGAVAAVNGGKITAAGGGSATVTATAANGKTAACRVTVSVPLSSIRMSNSAISLDMGTRGLLVAFPQPEDATDKSLVWSSSDTNILTVDQTGGLLPVAPGTATVTARSANGKTASCTVTVVAPSKVKPAVPGTNDKEAVVVEPEVKNNVLDPDTIKEAVSNAKPEEAVVVKVDVRNSADARISAGVLEEAARSAADGGAKMLVLAVTDGNGTVLASAALDLAKVDPKKLLDVNFGFTNEVSDEIARLAKAAVPEDANIMFIHLAHTGAFPCPVTRVDYVGGNFRPGSTVYLYWIGPSGGLSEEQELVVDENGYIIYTISHASPYAVSDRKMRAMEQGTPEDTGAGTNDADHKRNPEPGNVKTAAAKTGDESDDLLYLWLATAMGAAVTGGAASLGKRRRAGK</sequence>
<name>A0A136Q863_9FIRM</name>